<dbReference type="OrthoDB" id="9802655at2"/>
<dbReference type="GO" id="GO:0042802">
    <property type="term" value="F:identical protein binding"/>
    <property type="evidence" value="ECO:0007669"/>
    <property type="project" value="UniProtKB-ARBA"/>
</dbReference>
<protein>
    <recommendedName>
        <fullName evidence="2 6">Cell division topological specificity factor</fullName>
    </recommendedName>
</protein>
<reference evidence="7 8" key="1">
    <citation type="submission" date="2016-11" db="EMBL/GenBank/DDBJ databases">
        <authorList>
            <person name="Jaros S."/>
            <person name="Januszkiewicz K."/>
            <person name="Wedrychowicz H."/>
        </authorList>
    </citation>
    <scope>NUCLEOTIDE SEQUENCE [LARGE SCALE GENOMIC DNA]</scope>
    <source>
        <strain evidence="7 8">DSM 21637</strain>
    </source>
</reference>
<dbReference type="HAMAP" id="MF_00262">
    <property type="entry name" value="MinE"/>
    <property type="match status" value="1"/>
</dbReference>
<evidence type="ECO:0000256" key="2">
    <source>
        <dbReference type="ARBA" id="ARBA00020112"/>
    </source>
</evidence>
<organism evidence="7 8">
    <name type="scientific">Marinospirillum alkaliphilum DSM 21637</name>
    <dbReference type="NCBI Taxonomy" id="1122209"/>
    <lineage>
        <taxon>Bacteria</taxon>
        <taxon>Pseudomonadati</taxon>
        <taxon>Pseudomonadota</taxon>
        <taxon>Gammaproteobacteria</taxon>
        <taxon>Oceanospirillales</taxon>
        <taxon>Oceanospirillaceae</taxon>
        <taxon>Marinospirillum</taxon>
    </lineage>
</organism>
<dbReference type="NCBIfam" id="NF001422">
    <property type="entry name" value="PRK00296.1"/>
    <property type="match status" value="1"/>
</dbReference>
<dbReference type="FunFam" id="3.30.1070.10:FF:000001">
    <property type="entry name" value="Cell division topological specificity factor"/>
    <property type="match status" value="1"/>
</dbReference>
<accession>A0A1K1ZVB4</accession>
<evidence type="ECO:0000256" key="5">
    <source>
        <dbReference type="ARBA" id="ARBA00025265"/>
    </source>
</evidence>
<evidence type="ECO:0000256" key="3">
    <source>
        <dbReference type="ARBA" id="ARBA00022618"/>
    </source>
</evidence>
<keyword evidence="3 6" id="KW-0132">Cell division</keyword>
<dbReference type="Proteomes" id="UP000182350">
    <property type="component" value="Unassembled WGS sequence"/>
</dbReference>
<dbReference type="STRING" id="1122209.SAMN02745752_02851"/>
<dbReference type="InterPro" id="IPR036707">
    <property type="entry name" value="MinE_sf"/>
</dbReference>
<dbReference type="Pfam" id="PF03776">
    <property type="entry name" value="MinE"/>
    <property type="match status" value="1"/>
</dbReference>
<name>A0A1K1ZVB4_9GAMM</name>
<comment type="function">
    <text evidence="5 6">Prevents the cell division inhibition by proteins MinC and MinD at internal division sites while permitting inhibition at polar sites. This ensures cell division at the proper site by restricting the formation of a division septum at the midpoint of the long axis of the cell.</text>
</comment>
<gene>
    <name evidence="6" type="primary">minE</name>
    <name evidence="7" type="ORF">SAMN02745752_02851</name>
</gene>
<dbReference type="NCBIfam" id="TIGR01215">
    <property type="entry name" value="minE"/>
    <property type="match status" value="1"/>
</dbReference>
<sequence length="94" mass="10752">MKLLDLFQREQRASAGEARERLKIILAHERSLRSQPEFLPRLQQDLLEVVKRYVSIQSDQVRVQLDRHDMMSVLEINVTFPNTALSGGVQGGGH</sequence>
<dbReference type="EMBL" id="FPJW01000013">
    <property type="protein sequence ID" value="SFX77691.1"/>
    <property type="molecule type" value="Genomic_DNA"/>
</dbReference>
<evidence type="ECO:0000313" key="8">
    <source>
        <dbReference type="Proteomes" id="UP000182350"/>
    </source>
</evidence>
<evidence type="ECO:0000313" key="7">
    <source>
        <dbReference type="EMBL" id="SFX77691.1"/>
    </source>
</evidence>
<comment type="similarity">
    <text evidence="1 6">Belongs to the MinE family.</text>
</comment>
<keyword evidence="8" id="KW-1185">Reference proteome</keyword>
<dbReference type="GO" id="GO:0032955">
    <property type="term" value="P:regulation of division septum assembly"/>
    <property type="evidence" value="ECO:0007669"/>
    <property type="project" value="InterPro"/>
</dbReference>
<keyword evidence="4 6" id="KW-0131">Cell cycle</keyword>
<proteinExistence type="inferred from homology"/>
<evidence type="ECO:0000256" key="4">
    <source>
        <dbReference type="ARBA" id="ARBA00023306"/>
    </source>
</evidence>
<evidence type="ECO:0000256" key="1">
    <source>
        <dbReference type="ARBA" id="ARBA00008168"/>
    </source>
</evidence>
<dbReference type="SUPFAM" id="SSF55229">
    <property type="entry name" value="Cell division protein MinE topological specificity domain"/>
    <property type="match status" value="1"/>
</dbReference>
<dbReference type="AlphaFoldDB" id="A0A1K1ZVB4"/>
<dbReference type="RefSeq" id="WP_072327165.1">
    <property type="nucleotide sequence ID" value="NZ_FPJW01000013.1"/>
</dbReference>
<dbReference type="InterPro" id="IPR005527">
    <property type="entry name" value="MinE"/>
</dbReference>
<evidence type="ECO:0000256" key="6">
    <source>
        <dbReference type="HAMAP-Rule" id="MF_00262"/>
    </source>
</evidence>
<dbReference type="GO" id="GO:0051301">
    <property type="term" value="P:cell division"/>
    <property type="evidence" value="ECO:0007669"/>
    <property type="project" value="UniProtKB-KW"/>
</dbReference>
<dbReference type="Gene3D" id="3.30.1070.10">
    <property type="entry name" value="Cell division topological specificity factor MinE"/>
    <property type="match status" value="1"/>
</dbReference>